<feature type="transmembrane region" description="Helical" evidence="7">
    <location>
        <begin position="6"/>
        <end position="30"/>
    </location>
</feature>
<evidence type="ECO:0000256" key="4">
    <source>
        <dbReference type="ARBA" id="ARBA00022989"/>
    </source>
</evidence>
<dbReference type="Gene3D" id="1.20.1730.10">
    <property type="entry name" value="Sodium/glucose cotransporter"/>
    <property type="match status" value="1"/>
</dbReference>
<comment type="similarity">
    <text evidence="2 6">Belongs to the sodium:solute symporter (SSF) (TC 2.A.21) family.</text>
</comment>
<reference evidence="8 9" key="1">
    <citation type="journal article" date="2019" name="Int. J. Syst. Evol. Microbiol.">
        <title>The Global Catalogue of Microorganisms (GCM) 10K type strain sequencing project: providing services to taxonomists for standard genome sequencing and annotation.</title>
        <authorList>
            <consortium name="The Broad Institute Genomics Platform"/>
            <consortium name="The Broad Institute Genome Sequencing Center for Infectious Disease"/>
            <person name="Wu L."/>
            <person name="Ma J."/>
        </authorList>
    </citation>
    <scope>NUCLEOTIDE SEQUENCE [LARGE SCALE GENOMIC DNA]</scope>
    <source>
        <strain evidence="8 9">JCM 15089</strain>
    </source>
</reference>
<evidence type="ECO:0000313" key="8">
    <source>
        <dbReference type="EMBL" id="GAA0562211.1"/>
    </source>
</evidence>
<dbReference type="InterPro" id="IPR038377">
    <property type="entry name" value="Na/Glc_symporter_sf"/>
</dbReference>
<feature type="transmembrane region" description="Helical" evidence="7">
    <location>
        <begin position="442"/>
        <end position="470"/>
    </location>
</feature>
<proteinExistence type="inferred from homology"/>
<keyword evidence="3 7" id="KW-0812">Transmembrane</keyword>
<feature type="transmembrane region" description="Helical" evidence="7">
    <location>
        <begin position="87"/>
        <end position="107"/>
    </location>
</feature>
<evidence type="ECO:0000256" key="5">
    <source>
        <dbReference type="ARBA" id="ARBA00023136"/>
    </source>
</evidence>
<evidence type="ECO:0000256" key="3">
    <source>
        <dbReference type="ARBA" id="ARBA00022692"/>
    </source>
</evidence>
<sequence length="549" mass="59045">MHLANMHLSTIDIAVVCCYFLFIFVLAQLVSREKKGHQKNASDYFLASRALPWWAIGTSLIAANISAEQLIGMSGSGYAIGLAIASYEWMAALTLLIVGVFFLPVFLKNEIYTMPEFLARRYGPNIQFVMAILWLLMYVFVNLTSILWLGSTAFSTVTGISQETSLIILAVFCGAYALYGGLKAIALTDVVQVTMLVLGGIVILFIALTHLSGDVSVLGAFHGFQMLLHKVPDNHFHMILHPDNPFYKDLPGLSVILGGMWVANLSYWGFNQYIIQRGLAAKSIHEAQKGIVLAAFLKLLIPLLVVVPGIAAVLIAPGIKNDQAYPTLMTLLPPGLLGIVFAALTAAIIASLGSKVNSIATIFTMDVFKTFNKKTSEKGLVITGRITAITALIIAVLVAKPLIGGFDQAFQFIQDFSGFFTPGICVIFLLGMFWKRATEAGALVAAVGSVAISGVCYLGAAIANIAAIQAHPGVAAALTYASKVPFMNRMGYTFLACLVLAIIASLLQKPKPQNVTVDVTNVDYSTTMSFKIAAGAIIAILIALYATWW</sequence>
<name>A0ABN1E9W8_9PROT</name>
<gene>
    <name evidence="8" type="ORF">GCM10008942_08300</name>
</gene>
<dbReference type="EMBL" id="BAAADD010000002">
    <property type="protein sequence ID" value="GAA0562211.1"/>
    <property type="molecule type" value="Genomic_DNA"/>
</dbReference>
<dbReference type="Proteomes" id="UP001499951">
    <property type="component" value="Unassembled WGS sequence"/>
</dbReference>
<feature type="transmembrane region" description="Helical" evidence="7">
    <location>
        <begin position="128"/>
        <end position="148"/>
    </location>
</feature>
<comment type="caution">
    <text evidence="8">The sequence shown here is derived from an EMBL/GenBank/DDBJ whole genome shotgun (WGS) entry which is preliminary data.</text>
</comment>
<evidence type="ECO:0000256" key="1">
    <source>
        <dbReference type="ARBA" id="ARBA00004141"/>
    </source>
</evidence>
<accession>A0ABN1E9W8</accession>
<feature type="transmembrane region" description="Helical" evidence="7">
    <location>
        <begin position="409"/>
        <end position="430"/>
    </location>
</feature>
<dbReference type="Pfam" id="PF00474">
    <property type="entry name" value="SSF"/>
    <property type="match status" value="1"/>
</dbReference>
<protein>
    <submittedName>
        <fullName evidence="8">Sodium/sugar symporter</fullName>
    </submittedName>
</protein>
<feature type="transmembrane region" description="Helical" evidence="7">
    <location>
        <begin position="490"/>
        <end position="507"/>
    </location>
</feature>
<feature type="transmembrane region" description="Helical" evidence="7">
    <location>
        <begin position="50"/>
        <end position="67"/>
    </location>
</feature>
<feature type="transmembrane region" description="Helical" evidence="7">
    <location>
        <begin position="379"/>
        <end position="403"/>
    </location>
</feature>
<keyword evidence="9" id="KW-1185">Reference proteome</keyword>
<feature type="transmembrane region" description="Helical" evidence="7">
    <location>
        <begin position="528"/>
        <end position="548"/>
    </location>
</feature>
<feature type="transmembrane region" description="Helical" evidence="7">
    <location>
        <begin position="291"/>
        <end position="316"/>
    </location>
</feature>
<comment type="subcellular location">
    <subcellularLocation>
        <location evidence="1">Membrane</location>
        <topology evidence="1">Multi-pass membrane protein</topology>
    </subcellularLocation>
</comment>
<dbReference type="InterPro" id="IPR001734">
    <property type="entry name" value="Na/solute_symporter"/>
</dbReference>
<dbReference type="PANTHER" id="PTHR11819">
    <property type="entry name" value="SOLUTE CARRIER FAMILY 5"/>
    <property type="match status" value="1"/>
</dbReference>
<evidence type="ECO:0000256" key="2">
    <source>
        <dbReference type="ARBA" id="ARBA00006434"/>
    </source>
</evidence>
<feature type="transmembrane region" description="Helical" evidence="7">
    <location>
        <begin position="160"/>
        <end position="179"/>
    </location>
</feature>
<dbReference type="PROSITE" id="PS50283">
    <property type="entry name" value="NA_SOLUT_SYMP_3"/>
    <property type="match status" value="1"/>
</dbReference>
<evidence type="ECO:0000313" key="9">
    <source>
        <dbReference type="Proteomes" id="UP001499951"/>
    </source>
</evidence>
<keyword evidence="4 7" id="KW-1133">Transmembrane helix</keyword>
<dbReference type="CDD" id="cd10325">
    <property type="entry name" value="SLC5sbd_vSGLT"/>
    <property type="match status" value="1"/>
</dbReference>
<evidence type="ECO:0000256" key="6">
    <source>
        <dbReference type="RuleBase" id="RU362091"/>
    </source>
</evidence>
<keyword evidence="5 7" id="KW-0472">Membrane</keyword>
<feature type="transmembrane region" description="Helical" evidence="7">
    <location>
        <begin position="336"/>
        <end position="358"/>
    </location>
</feature>
<organism evidence="8 9">
    <name type="scientific">Rhizomicrobium electricum</name>
    <dbReference type="NCBI Taxonomy" id="480070"/>
    <lineage>
        <taxon>Bacteria</taxon>
        <taxon>Pseudomonadati</taxon>
        <taxon>Pseudomonadota</taxon>
        <taxon>Alphaproteobacteria</taxon>
        <taxon>Micropepsales</taxon>
        <taxon>Micropepsaceae</taxon>
        <taxon>Rhizomicrobium</taxon>
    </lineage>
</organism>
<feature type="transmembrane region" description="Helical" evidence="7">
    <location>
        <begin position="186"/>
        <end position="208"/>
    </location>
</feature>
<feature type="transmembrane region" description="Helical" evidence="7">
    <location>
        <begin position="250"/>
        <end position="270"/>
    </location>
</feature>
<evidence type="ECO:0000256" key="7">
    <source>
        <dbReference type="SAM" id="Phobius"/>
    </source>
</evidence>
<dbReference type="NCBIfam" id="TIGR00813">
    <property type="entry name" value="sss"/>
    <property type="match status" value="1"/>
</dbReference>
<dbReference type="PANTHER" id="PTHR11819:SF195">
    <property type="entry name" value="SODIUM_GLUCOSE COTRANSPORTER 4"/>
    <property type="match status" value="1"/>
</dbReference>